<dbReference type="Pfam" id="PF10111">
    <property type="entry name" value="Glyco_tranf_2_2"/>
    <property type="match status" value="1"/>
</dbReference>
<dbReference type="Gene3D" id="3.90.550.10">
    <property type="entry name" value="Spore Coat Polysaccharide Biosynthesis Protein SpsA, Chain A"/>
    <property type="match status" value="1"/>
</dbReference>
<dbReference type="EMBL" id="QXHD01000004">
    <property type="protein sequence ID" value="NEZ55185.1"/>
    <property type="molecule type" value="Genomic_DNA"/>
</dbReference>
<feature type="domain" description="Glycosyltransferase 2-like prokaryotic type" evidence="1">
    <location>
        <begin position="5"/>
        <end position="252"/>
    </location>
</feature>
<dbReference type="InterPro" id="IPR050834">
    <property type="entry name" value="Glycosyltransf_2"/>
</dbReference>
<dbReference type="AlphaFoldDB" id="A0A6M0RG60"/>
<dbReference type="PANTHER" id="PTHR43685:SF2">
    <property type="entry name" value="GLYCOSYLTRANSFERASE 2-LIKE DOMAIN-CONTAINING PROTEIN"/>
    <property type="match status" value="1"/>
</dbReference>
<gene>
    <name evidence="2" type="ORF">DXZ20_05735</name>
</gene>
<reference evidence="2 3" key="1">
    <citation type="journal article" date="2020" name="Microb. Ecol.">
        <title>Ecogenomics of the Marine Benthic Filamentous Cyanobacterium Adonisia.</title>
        <authorList>
            <person name="Walter J.M."/>
            <person name="Coutinho F.H."/>
            <person name="Leomil L."/>
            <person name="Hargreaves P.I."/>
            <person name="Campeao M.E."/>
            <person name="Vieira V.V."/>
            <person name="Silva B.S."/>
            <person name="Fistarol G.O."/>
            <person name="Salomon P.S."/>
            <person name="Sawabe T."/>
            <person name="Mino S."/>
            <person name="Hosokawa M."/>
            <person name="Miyashita H."/>
            <person name="Maruyama F."/>
            <person name="van Verk M.C."/>
            <person name="Dutilh B.E."/>
            <person name="Thompson C.C."/>
            <person name="Thompson F.L."/>
        </authorList>
    </citation>
    <scope>NUCLEOTIDE SEQUENCE [LARGE SCALE GENOMIC DNA]</scope>
    <source>
        <strain evidence="2 3">CCMR0081</strain>
    </source>
</reference>
<dbReference type="InterPro" id="IPR019290">
    <property type="entry name" value="GlycosylTrfase-like_prok"/>
</dbReference>
<proteinExistence type="predicted"/>
<evidence type="ECO:0000313" key="2">
    <source>
        <dbReference type="EMBL" id="NEZ55185.1"/>
    </source>
</evidence>
<organism evidence="2 3">
    <name type="scientific">Adonisia turfae CCMR0081</name>
    <dbReference type="NCBI Taxonomy" id="2292702"/>
    <lineage>
        <taxon>Bacteria</taxon>
        <taxon>Bacillati</taxon>
        <taxon>Cyanobacteriota</taxon>
        <taxon>Adonisia</taxon>
        <taxon>Adonisia turfae</taxon>
    </lineage>
</organism>
<accession>A0A6M0RG60</accession>
<dbReference type="InterPro" id="IPR029044">
    <property type="entry name" value="Nucleotide-diphossugar_trans"/>
</dbReference>
<evidence type="ECO:0000259" key="1">
    <source>
        <dbReference type="Pfam" id="PF10111"/>
    </source>
</evidence>
<protein>
    <submittedName>
        <fullName evidence="2">Glycosyltransferase</fullName>
    </submittedName>
</protein>
<evidence type="ECO:0000313" key="3">
    <source>
        <dbReference type="Proteomes" id="UP000481033"/>
    </source>
</evidence>
<keyword evidence="3" id="KW-1185">Reference proteome</keyword>
<dbReference type="GO" id="GO:0016740">
    <property type="term" value="F:transferase activity"/>
    <property type="evidence" value="ECO:0007669"/>
    <property type="project" value="UniProtKB-KW"/>
</dbReference>
<dbReference type="Proteomes" id="UP000481033">
    <property type="component" value="Unassembled WGS sequence"/>
</dbReference>
<name>A0A6M0RG60_9CYAN</name>
<sequence length="326" mass="37172">MPLISVIVPVFNSERTIAETLQSVLKQTFVDFEVIVVNDGSQDSTLDKIAAINDQRIKVFSYENSGVSFSRNRGVSHASGDFIAFLDADDLWTTDKLMSQVTALQQSPQAVVAYSWVDCIDEAGTFLRNGRHPKYTGNVYQKLLLGNFLESGSTPLVRKQVFQDAGGFNTALLTNEDWEMWVRLAKDYEFVLVPEVQVLYRISASSKSFNLTRHEQTRLRIIEQVFDQVPENLQYLKPKCIANFYRYLLFKVLDAPENSFDGDRKKSLLAIKFLWNCLMHDKSLFRQPKTLFSASMKILLLGAFPDQSPRILLEQLKSSYVRPNAN</sequence>
<dbReference type="PANTHER" id="PTHR43685">
    <property type="entry name" value="GLYCOSYLTRANSFERASE"/>
    <property type="match status" value="1"/>
</dbReference>
<dbReference type="SUPFAM" id="SSF53448">
    <property type="entry name" value="Nucleotide-diphospho-sugar transferases"/>
    <property type="match status" value="1"/>
</dbReference>
<dbReference type="RefSeq" id="WP_163696944.1">
    <property type="nucleotide sequence ID" value="NZ_QXHD01000004.1"/>
</dbReference>
<comment type="caution">
    <text evidence="2">The sequence shown here is derived from an EMBL/GenBank/DDBJ whole genome shotgun (WGS) entry which is preliminary data.</text>
</comment>
<keyword evidence="2" id="KW-0808">Transferase</keyword>